<dbReference type="AlphaFoldDB" id="A0AAD8ENM9"/>
<name>A0AAD8ENM9_DIPPU</name>
<sequence>GVTMTEGARCPSQLCASQPVLLLLFTSNLENYPFEGWMALDLAGERARILSVQDQVLRPFILTFINRTPRTRIDDRLGPLIAVLCANALMSRVRTAFRGQEVFSYCPSGVVLEFGIMPRFFKTLRTMIADPPLVFSRANFRTCGNPRGANTHRSVRVPASCGWWGTQMLPGRARTQGRSNLENVLFEGGMALRLGWASALGSFTFQAMISYIIKSRGPFIDAGCGHNSLLTGGTGIGPGPHVFSSMQDDSRSKAADPALTTGCGAHSLFAVLCSANALCLGVAYSIQRTGGNYGEKYSPLSILRSFLRCKHDSRSRREVVLEFSGIMRIRPRLSNPSARSILKKSRGPCIDDRVWAHLFAVLFAANALMSRQE</sequence>
<comment type="caution">
    <text evidence="1">The sequence shown here is derived from an EMBL/GenBank/DDBJ whole genome shotgun (WGS) entry which is preliminary data.</text>
</comment>
<feature type="non-terminal residue" evidence="1">
    <location>
        <position position="1"/>
    </location>
</feature>
<evidence type="ECO:0000313" key="1">
    <source>
        <dbReference type="EMBL" id="KAJ9596232.1"/>
    </source>
</evidence>
<dbReference type="EMBL" id="JASPKZ010002098">
    <property type="protein sequence ID" value="KAJ9596232.1"/>
    <property type="molecule type" value="Genomic_DNA"/>
</dbReference>
<gene>
    <name evidence="1" type="ORF">L9F63_027144</name>
</gene>
<proteinExistence type="predicted"/>
<organism evidence="1 2">
    <name type="scientific">Diploptera punctata</name>
    <name type="common">Pacific beetle cockroach</name>
    <dbReference type="NCBI Taxonomy" id="6984"/>
    <lineage>
        <taxon>Eukaryota</taxon>
        <taxon>Metazoa</taxon>
        <taxon>Ecdysozoa</taxon>
        <taxon>Arthropoda</taxon>
        <taxon>Hexapoda</taxon>
        <taxon>Insecta</taxon>
        <taxon>Pterygota</taxon>
        <taxon>Neoptera</taxon>
        <taxon>Polyneoptera</taxon>
        <taxon>Dictyoptera</taxon>
        <taxon>Blattodea</taxon>
        <taxon>Blaberoidea</taxon>
        <taxon>Blaberidae</taxon>
        <taxon>Diplopterinae</taxon>
        <taxon>Diploptera</taxon>
    </lineage>
</organism>
<keyword evidence="2" id="KW-1185">Reference proteome</keyword>
<protein>
    <submittedName>
        <fullName evidence="1">Uncharacterized protein</fullName>
    </submittedName>
</protein>
<accession>A0AAD8ENM9</accession>
<dbReference type="Proteomes" id="UP001233999">
    <property type="component" value="Unassembled WGS sequence"/>
</dbReference>
<evidence type="ECO:0000313" key="2">
    <source>
        <dbReference type="Proteomes" id="UP001233999"/>
    </source>
</evidence>
<reference evidence="1" key="1">
    <citation type="journal article" date="2023" name="IScience">
        <title>Live-bearing cockroach genome reveals convergent evolutionary mechanisms linked to viviparity in insects and beyond.</title>
        <authorList>
            <person name="Fouks B."/>
            <person name="Harrison M.C."/>
            <person name="Mikhailova A.A."/>
            <person name="Marchal E."/>
            <person name="English S."/>
            <person name="Carruthers M."/>
            <person name="Jennings E.C."/>
            <person name="Chiamaka E.L."/>
            <person name="Frigard R.A."/>
            <person name="Pippel M."/>
            <person name="Attardo G.M."/>
            <person name="Benoit J.B."/>
            <person name="Bornberg-Bauer E."/>
            <person name="Tobe S.S."/>
        </authorList>
    </citation>
    <scope>NUCLEOTIDE SEQUENCE</scope>
    <source>
        <strain evidence="1">Stay&amp;Tobe</strain>
    </source>
</reference>
<reference evidence="1" key="2">
    <citation type="submission" date="2023-05" db="EMBL/GenBank/DDBJ databases">
        <authorList>
            <person name="Fouks B."/>
        </authorList>
    </citation>
    <scope>NUCLEOTIDE SEQUENCE</scope>
    <source>
        <strain evidence="1">Stay&amp;Tobe</strain>
        <tissue evidence="1">Testes</tissue>
    </source>
</reference>
<feature type="non-terminal residue" evidence="1">
    <location>
        <position position="373"/>
    </location>
</feature>